<dbReference type="Proteomes" id="UP001500443">
    <property type="component" value="Unassembled WGS sequence"/>
</dbReference>
<feature type="region of interest" description="Disordered" evidence="1">
    <location>
        <begin position="555"/>
        <end position="583"/>
    </location>
</feature>
<feature type="compositionally biased region" description="Low complexity" evidence="1">
    <location>
        <begin position="250"/>
        <end position="264"/>
    </location>
</feature>
<name>A0ABN2YD70_9ACTN</name>
<reference evidence="2 3" key="1">
    <citation type="journal article" date="2019" name="Int. J. Syst. Evol. Microbiol.">
        <title>The Global Catalogue of Microorganisms (GCM) 10K type strain sequencing project: providing services to taxonomists for standard genome sequencing and annotation.</title>
        <authorList>
            <consortium name="The Broad Institute Genomics Platform"/>
            <consortium name="The Broad Institute Genome Sequencing Center for Infectious Disease"/>
            <person name="Wu L."/>
            <person name="Ma J."/>
        </authorList>
    </citation>
    <scope>NUCLEOTIDE SEQUENCE [LARGE SCALE GENOMIC DNA]</scope>
    <source>
        <strain evidence="2 3">JCM 15481</strain>
    </source>
</reference>
<dbReference type="RefSeq" id="WP_344290423.1">
    <property type="nucleotide sequence ID" value="NZ_BAAAPF010000079.1"/>
</dbReference>
<evidence type="ECO:0000256" key="1">
    <source>
        <dbReference type="SAM" id="MobiDB-lite"/>
    </source>
</evidence>
<dbReference type="Gene3D" id="1.10.132.100">
    <property type="match status" value="1"/>
</dbReference>
<feature type="compositionally biased region" description="Pro residues" evidence="1">
    <location>
        <begin position="564"/>
        <end position="576"/>
    </location>
</feature>
<keyword evidence="3" id="KW-1185">Reference proteome</keyword>
<dbReference type="EMBL" id="BAAAPF010000079">
    <property type="protein sequence ID" value="GAA2124166.1"/>
    <property type="molecule type" value="Genomic_DNA"/>
</dbReference>
<dbReference type="CDD" id="cd09729">
    <property type="entry name" value="Cse1_I-E"/>
    <property type="match status" value="1"/>
</dbReference>
<comment type="caution">
    <text evidence="2">The sequence shown here is derived from an EMBL/GenBank/DDBJ whole genome shotgun (WGS) entry which is preliminary data.</text>
</comment>
<proteinExistence type="predicted"/>
<accession>A0ABN2YD70</accession>
<dbReference type="NCBIfam" id="TIGR02547">
    <property type="entry name" value="casA_cse1"/>
    <property type="match status" value="1"/>
</dbReference>
<dbReference type="InterPro" id="IPR013381">
    <property type="entry name" value="CRISPR-assoc_prot_Cse1"/>
</dbReference>
<sequence>MSPDAQEPVLTDDVTPSFDLTTQPWLPVLLRDGVEKDLSLTEVFERADDVRRVPGDLPTQEFALVRLLLAVLYDALDGGPPTREAWAELWQAGPEGFPAEQVVAYLSEHRERFDLLHPERPFFQVADLRTAKDEVFSLDRIVADVPNNDRFLTMRAHGAQRLSFAEAARWVVHTHAWDVSGIKTGAVGDPRLKAGKVYPQGVGSAGMLGGVLAEGDTLRETLLLNLIPREDDDLLRHDDEDLPVWRRPQPHGAAPLPEPEAGPYGPRGLYTWPARRVRLHHDGREAYGVVLAYGDPLPYRNMHGCEPMTGWRRSAQQEKKLRTSPVYLPRTHDPARAAWRGLASLITGYPPEAAQSAAGRGAAQGLTPRVLEWLGRMAEESDALGRDHLLGVRVLGCEYGTQQSVVADVVDDSLSLSVALLSQQGSRLRDTAVRAVQLAETAVWLLGNLAAGLAEAAGAEQATPRAEARDRGFGELEGPFLRWLAALRSGADTGERLESWRRTAYDRVRALGTELVESAGEAAWEGRVRPTAKGGTYWLNSASVERGFHTELRRRVLAPEDDGPPPGPAGDAPPPSRPEEPTP</sequence>
<gene>
    <name evidence="2" type="ORF">GCM10009802_28890</name>
</gene>
<feature type="region of interest" description="Disordered" evidence="1">
    <location>
        <begin position="245"/>
        <end position="264"/>
    </location>
</feature>
<dbReference type="Pfam" id="PF09481">
    <property type="entry name" value="CRISPR_Cse1"/>
    <property type="match status" value="1"/>
</dbReference>
<organism evidence="2 3">
    <name type="scientific">Streptomyces synnematoformans</name>
    <dbReference type="NCBI Taxonomy" id="415721"/>
    <lineage>
        <taxon>Bacteria</taxon>
        <taxon>Bacillati</taxon>
        <taxon>Actinomycetota</taxon>
        <taxon>Actinomycetes</taxon>
        <taxon>Kitasatosporales</taxon>
        <taxon>Streptomycetaceae</taxon>
        <taxon>Streptomyces</taxon>
    </lineage>
</organism>
<evidence type="ECO:0000313" key="2">
    <source>
        <dbReference type="EMBL" id="GAA2124166.1"/>
    </source>
</evidence>
<evidence type="ECO:0000313" key="3">
    <source>
        <dbReference type="Proteomes" id="UP001500443"/>
    </source>
</evidence>
<protein>
    <recommendedName>
        <fullName evidence="4">Type I-E CRISPR-associated protein Cse1/CasA</fullName>
    </recommendedName>
</protein>
<evidence type="ECO:0008006" key="4">
    <source>
        <dbReference type="Google" id="ProtNLM"/>
    </source>
</evidence>